<evidence type="ECO:0000256" key="1">
    <source>
        <dbReference type="ARBA" id="ARBA00005564"/>
    </source>
</evidence>
<comment type="caution">
    <text evidence="4">The sequence shown here is derived from an EMBL/GenBank/DDBJ whole genome shotgun (WGS) entry which is preliminary data.</text>
</comment>
<dbReference type="SUPFAM" id="SSF75011">
    <property type="entry name" value="3-carboxy-cis,cis-mucoante lactonizing enzyme"/>
    <property type="match status" value="1"/>
</dbReference>
<evidence type="ECO:0000256" key="3">
    <source>
        <dbReference type="SAM" id="MobiDB-lite"/>
    </source>
</evidence>
<keyword evidence="2" id="KW-0119">Carbohydrate metabolism</keyword>
<dbReference type="EMBL" id="NISI01000012">
    <property type="protein sequence ID" value="OWR01816.1"/>
    <property type="molecule type" value="Genomic_DNA"/>
</dbReference>
<evidence type="ECO:0000256" key="2">
    <source>
        <dbReference type="ARBA" id="ARBA00022526"/>
    </source>
</evidence>
<dbReference type="AlphaFoldDB" id="A0A254N0I8"/>
<comment type="similarity">
    <text evidence="1">Belongs to the cycloisomerase 2 family.</text>
</comment>
<dbReference type="Proteomes" id="UP000197446">
    <property type="component" value="Unassembled WGS sequence"/>
</dbReference>
<dbReference type="GO" id="GO:0006006">
    <property type="term" value="P:glucose metabolic process"/>
    <property type="evidence" value="ECO:0007669"/>
    <property type="project" value="UniProtKB-KW"/>
</dbReference>
<gene>
    <name evidence="4" type="ORF">CDO81_22595</name>
</gene>
<dbReference type="PANTHER" id="PTHR30344:SF1">
    <property type="entry name" value="6-PHOSPHOGLUCONOLACTONASE"/>
    <property type="match status" value="1"/>
</dbReference>
<accession>A0A254N0I8</accession>
<name>A0A254N0I8_9BURK</name>
<dbReference type="PANTHER" id="PTHR30344">
    <property type="entry name" value="6-PHOSPHOGLUCONOLACTONASE-RELATED"/>
    <property type="match status" value="1"/>
</dbReference>
<evidence type="ECO:0000313" key="4">
    <source>
        <dbReference type="EMBL" id="OWR01816.1"/>
    </source>
</evidence>
<keyword evidence="2" id="KW-0313">Glucose metabolism</keyword>
<dbReference type="Pfam" id="PF10282">
    <property type="entry name" value="Lactonase"/>
    <property type="match status" value="1"/>
</dbReference>
<feature type="region of interest" description="Disordered" evidence="3">
    <location>
        <begin position="163"/>
        <end position="201"/>
    </location>
</feature>
<reference evidence="4 5" key="1">
    <citation type="journal article" date="2007" name="Int. J. Syst. Evol. Microbiol.">
        <title>Description of Pelomonas aquatica sp. nov. and Pelomonas puraquae sp. nov., isolated from industrial and haemodialysis water.</title>
        <authorList>
            <person name="Gomila M."/>
            <person name="Bowien B."/>
            <person name="Falsen E."/>
            <person name="Moore E.R."/>
            <person name="Lalucat J."/>
        </authorList>
    </citation>
    <scope>NUCLEOTIDE SEQUENCE [LARGE SCALE GENOMIC DNA]</scope>
    <source>
        <strain evidence="4 5">CCUG 52769</strain>
    </source>
</reference>
<keyword evidence="5" id="KW-1185">Reference proteome</keyword>
<dbReference type="Gene3D" id="2.130.10.10">
    <property type="entry name" value="YVTN repeat-like/Quinoprotein amine dehydrogenase"/>
    <property type="match status" value="1"/>
</dbReference>
<organism evidence="4 5">
    <name type="scientific">Roseateles puraquae</name>
    <dbReference type="NCBI Taxonomy" id="431059"/>
    <lineage>
        <taxon>Bacteria</taxon>
        <taxon>Pseudomonadati</taxon>
        <taxon>Pseudomonadota</taxon>
        <taxon>Betaproteobacteria</taxon>
        <taxon>Burkholderiales</taxon>
        <taxon>Sphaerotilaceae</taxon>
        <taxon>Roseateles</taxon>
    </lineage>
</organism>
<evidence type="ECO:0000313" key="5">
    <source>
        <dbReference type="Proteomes" id="UP000197446"/>
    </source>
</evidence>
<dbReference type="GO" id="GO:0005829">
    <property type="term" value="C:cytosol"/>
    <property type="evidence" value="ECO:0007669"/>
    <property type="project" value="TreeGrafter"/>
</dbReference>
<feature type="compositionally biased region" description="Polar residues" evidence="3">
    <location>
        <begin position="181"/>
        <end position="193"/>
    </location>
</feature>
<evidence type="ECO:0008006" key="6">
    <source>
        <dbReference type="Google" id="ProtNLM"/>
    </source>
</evidence>
<feature type="region of interest" description="Disordered" evidence="3">
    <location>
        <begin position="375"/>
        <end position="394"/>
    </location>
</feature>
<dbReference type="InterPro" id="IPR015943">
    <property type="entry name" value="WD40/YVTN_repeat-like_dom_sf"/>
</dbReference>
<dbReference type="InterPro" id="IPR050282">
    <property type="entry name" value="Cycloisomerase_2"/>
</dbReference>
<dbReference type="GO" id="GO:0017057">
    <property type="term" value="F:6-phosphogluconolactonase activity"/>
    <property type="evidence" value="ECO:0007669"/>
    <property type="project" value="TreeGrafter"/>
</dbReference>
<protein>
    <recommendedName>
        <fullName evidence="6">6-phosphogluconolactonase</fullName>
    </recommendedName>
</protein>
<dbReference type="InterPro" id="IPR019405">
    <property type="entry name" value="Lactonase_7-beta_prop"/>
</dbReference>
<proteinExistence type="inferred from homology"/>
<sequence length="394" mass="41836">MGLAGRGRRTGPGGGRPHHAVLMKRRQLLRLTPLALMPLTAHATAPSPRFLHVGTYAPLGQGLYSFSMAADGSLRPIGITSNAHSPSWLAAEGRHVYAAEEGADQVAVYQQDHAGQLTLLQRQPSGGKGPAHLSPGAGSLWVANYGDGRFAALPRLADGRLGPPESWPSCASADCRPGPTRPQSGPPGSQANSGHDGPHAHMIEASADGRWLLGTDLGRDVLLAWPLQAGAPTTAAHELALSPGSGPRHFVAHPQDPRWLYVLQETSSTLSTVELTADGPRLLDETSVLPTGFAGTSYASGLLVAPGGRHLYAFNRLHDSLAVLSLAQPRRPRVLDHHWVHGSTPRSACRAGRHLYVCNQRSDHLSHFDLGRPESPRFTGRHTPVPSPAGACWL</sequence>